<keyword evidence="6" id="KW-0496">Mitochondrion</keyword>
<evidence type="ECO:0000313" key="10">
    <source>
        <dbReference type="EMBL" id="CCX15399.1"/>
    </source>
</evidence>
<dbReference type="GO" id="GO:0005743">
    <property type="term" value="C:mitochondrial inner membrane"/>
    <property type="evidence" value="ECO:0007669"/>
    <property type="project" value="UniProtKB-SubCell"/>
</dbReference>
<dbReference type="PROSITE" id="PS50920">
    <property type="entry name" value="SOLCAR"/>
    <property type="match status" value="1"/>
</dbReference>
<evidence type="ECO:0000256" key="5">
    <source>
        <dbReference type="ARBA" id="ARBA00022989"/>
    </source>
</evidence>
<evidence type="ECO:0000256" key="9">
    <source>
        <dbReference type="RuleBase" id="RU000488"/>
    </source>
</evidence>
<dbReference type="InterPro" id="IPR051028">
    <property type="entry name" value="Mito_Solute_Carrier"/>
</dbReference>
<protein>
    <submittedName>
        <fullName evidence="10">Similar to Calcium-binding mitochondrial carrier protein Aralar1 acc. no. Q9VA73</fullName>
    </submittedName>
</protein>
<evidence type="ECO:0000256" key="8">
    <source>
        <dbReference type="PROSITE-ProRule" id="PRU00282"/>
    </source>
</evidence>
<dbReference type="PANTHER" id="PTHR45678:SF9">
    <property type="entry name" value="CALCIUM-BINDING MITOCHONDRIAL CARRIER PROTEIN ARALAR1"/>
    <property type="match status" value="1"/>
</dbReference>
<dbReference type="GO" id="GO:0005313">
    <property type="term" value="F:L-glutamate transmembrane transporter activity"/>
    <property type="evidence" value="ECO:0007669"/>
    <property type="project" value="TreeGrafter"/>
</dbReference>
<reference evidence="10 11" key="1">
    <citation type="journal article" date="2013" name="PLoS Genet.">
        <title>The genome and development-dependent transcriptomes of Pyronema confluens: a window into fungal evolution.</title>
        <authorList>
            <person name="Traeger S."/>
            <person name="Altegoer F."/>
            <person name="Freitag M."/>
            <person name="Gabaldon T."/>
            <person name="Kempken F."/>
            <person name="Kumar A."/>
            <person name="Marcet-Houben M."/>
            <person name="Poggeler S."/>
            <person name="Stajich J.E."/>
            <person name="Nowrousian M."/>
        </authorList>
    </citation>
    <scope>NUCLEOTIDE SEQUENCE [LARGE SCALE GENOMIC DNA]</scope>
    <source>
        <strain evidence="11">CBS 100304</strain>
        <tissue evidence="10">Vegetative mycelium</tissue>
    </source>
</reference>
<keyword evidence="9" id="KW-0813">Transport</keyword>
<name>U4LAM6_PYROM</name>
<evidence type="ECO:0000313" key="11">
    <source>
        <dbReference type="Proteomes" id="UP000018144"/>
    </source>
</evidence>
<dbReference type="AlphaFoldDB" id="U4LAM6"/>
<dbReference type="InterPro" id="IPR023395">
    <property type="entry name" value="MCP_dom_sf"/>
</dbReference>
<proteinExistence type="inferred from homology"/>
<evidence type="ECO:0000256" key="6">
    <source>
        <dbReference type="ARBA" id="ARBA00023128"/>
    </source>
</evidence>
<dbReference type="EMBL" id="HF936165">
    <property type="protein sequence ID" value="CCX15399.1"/>
    <property type="molecule type" value="Genomic_DNA"/>
</dbReference>
<comment type="subcellular location">
    <subcellularLocation>
        <location evidence="1">Mitochondrion inner membrane</location>
        <topology evidence="1">Multi-pass membrane protein</topology>
    </subcellularLocation>
</comment>
<evidence type="ECO:0000256" key="1">
    <source>
        <dbReference type="ARBA" id="ARBA00004448"/>
    </source>
</evidence>
<dbReference type="Pfam" id="PF00153">
    <property type="entry name" value="Mito_carr"/>
    <property type="match status" value="1"/>
</dbReference>
<comment type="similarity">
    <text evidence="2 9">Belongs to the mitochondrial carrier (TC 2.A.29) family.</text>
</comment>
<dbReference type="InterPro" id="IPR018108">
    <property type="entry name" value="MCP_transmembrane"/>
</dbReference>
<dbReference type="OrthoDB" id="2161at2759"/>
<dbReference type="PANTHER" id="PTHR45678">
    <property type="entry name" value="MITOCHONDRIAL 2-OXODICARBOXYLATE CARRIER 1-RELATED"/>
    <property type="match status" value="1"/>
</dbReference>
<evidence type="ECO:0000256" key="7">
    <source>
        <dbReference type="ARBA" id="ARBA00023136"/>
    </source>
</evidence>
<gene>
    <name evidence="10" type="ORF">PCON_01674</name>
</gene>
<keyword evidence="4" id="KW-0999">Mitochondrion inner membrane</keyword>
<organism evidence="10 11">
    <name type="scientific">Pyronema omphalodes (strain CBS 100304)</name>
    <name type="common">Pyronema confluens</name>
    <dbReference type="NCBI Taxonomy" id="1076935"/>
    <lineage>
        <taxon>Eukaryota</taxon>
        <taxon>Fungi</taxon>
        <taxon>Dikarya</taxon>
        <taxon>Ascomycota</taxon>
        <taxon>Pezizomycotina</taxon>
        <taxon>Pezizomycetes</taxon>
        <taxon>Pezizales</taxon>
        <taxon>Pyronemataceae</taxon>
        <taxon>Pyronema</taxon>
    </lineage>
</organism>
<keyword evidence="7 8" id="KW-0472">Membrane</keyword>
<evidence type="ECO:0000256" key="3">
    <source>
        <dbReference type="ARBA" id="ARBA00022692"/>
    </source>
</evidence>
<evidence type="ECO:0000256" key="4">
    <source>
        <dbReference type="ARBA" id="ARBA00022792"/>
    </source>
</evidence>
<evidence type="ECO:0000256" key="2">
    <source>
        <dbReference type="ARBA" id="ARBA00006375"/>
    </source>
</evidence>
<feature type="repeat" description="Solcar" evidence="8">
    <location>
        <begin position="1"/>
        <end position="110"/>
    </location>
</feature>
<dbReference type="GO" id="GO:0015183">
    <property type="term" value="F:L-aspartate transmembrane transporter activity"/>
    <property type="evidence" value="ECO:0007669"/>
    <property type="project" value="TreeGrafter"/>
</dbReference>
<keyword evidence="5" id="KW-1133">Transmembrane helix</keyword>
<keyword evidence="11" id="KW-1185">Reference proteome</keyword>
<accession>U4LAM6</accession>
<dbReference type="SUPFAM" id="SSF103506">
    <property type="entry name" value="Mitochondrial carrier"/>
    <property type="match status" value="1"/>
</dbReference>
<dbReference type="eggNOG" id="KOG0751">
    <property type="taxonomic scope" value="Eukaryota"/>
</dbReference>
<dbReference type="Gene3D" id="1.50.40.10">
    <property type="entry name" value="Mitochondrial carrier domain"/>
    <property type="match status" value="1"/>
</dbReference>
<dbReference type="GO" id="GO:0043490">
    <property type="term" value="P:malate-aspartate shuttle"/>
    <property type="evidence" value="ECO:0007669"/>
    <property type="project" value="TreeGrafter"/>
</dbReference>
<keyword evidence="3 8" id="KW-0812">Transmembrane</keyword>
<sequence length="127" mass="14474">MVYPIDLVKSRMQNQRSNLVGAARKIPYANVRTFQNVVREMDTVDTVVRCAIAKSKDGKITRADIDCFRKVIKNEGFKGLYSGLAPRLIPEKAIKLTVNDFVRTKLTDKNDKIILPFEMLIEDSVTR</sequence>
<dbReference type="Proteomes" id="UP000018144">
    <property type="component" value="Unassembled WGS sequence"/>
</dbReference>